<name>A0A2T1DAJ7_9CYAN</name>
<evidence type="ECO:0000259" key="8">
    <source>
        <dbReference type="Pfam" id="PF04239"/>
    </source>
</evidence>
<reference evidence="10 11" key="2">
    <citation type="submission" date="2018-03" db="EMBL/GenBank/DDBJ databases">
        <title>The ancient ancestry and fast evolution of plastids.</title>
        <authorList>
            <person name="Moore K.R."/>
            <person name="Magnabosco C."/>
            <person name="Momper L."/>
            <person name="Gold D.A."/>
            <person name="Bosak T."/>
            <person name="Fournier G.P."/>
        </authorList>
    </citation>
    <scope>NUCLEOTIDE SEQUENCE [LARGE SCALE GENOMIC DNA]</scope>
    <source>
        <strain evidence="10 11">ULC007</strain>
    </source>
</reference>
<evidence type="ECO:0000313" key="10">
    <source>
        <dbReference type="EMBL" id="PSB17496.1"/>
    </source>
</evidence>
<evidence type="ECO:0000313" key="11">
    <source>
        <dbReference type="Proteomes" id="UP000238634"/>
    </source>
</evidence>
<evidence type="ECO:0000256" key="1">
    <source>
        <dbReference type="ARBA" id="ARBA00004651"/>
    </source>
</evidence>
<evidence type="ECO:0000256" key="7">
    <source>
        <dbReference type="SAM" id="Phobius"/>
    </source>
</evidence>
<evidence type="ECO:0000256" key="5">
    <source>
        <dbReference type="ARBA" id="ARBA00022989"/>
    </source>
</evidence>
<dbReference type="OrthoDB" id="9793799at2"/>
<reference evidence="10 11" key="1">
    <citation type="submission" date="2018-02" db="EMBL/GenBank/DDBJ databases">
        <authorList>
            <person name="Cohen D.B."/>
            <person name="Kent A.D."/>
        </authorList>
    </citation>
    <scope>NUCLEOTIDE SEQUENCE [LARGE SCALE GENOMIC DNA]</scope>
    <source>
        <strain evidence="10 11">ULC007</strain>
    </source>
</reference>
<protein>
    <submittedName>
        <fullName evidence="10">DUF421 domain-containing protein</fullName>
    </submittedName>
</protein>
<sequence>MFFDTWQGLGRVIVVGVLAYAALVIFLRFSGKRTLSKMNAFDLVVTVALGSTLATILLSKDVALAEGLLALLLLIALQFTVAWLSVRFPTIQQLVKSEPTLLFHQGQMLQSALRSQRVTPEEVRAAIRTQGISQMSEVEAVILETDGSFSILRTTAQPATTALNDVNNYPSPSA</sequence>
<dbReference type="Gene3D" id="3.30.240.20">
    <property type="entry name" value="bsu07140 like domains"/>
    <property type="match status" value="1"/>
</dbReference>
<dbReference type="InterPro" id="IPR023090">
    <property type="entry name" value="UPF0702_alpha/beta_dom_sf"/>
</dbReference>
<organism evidence="10 11">
    <name type="scientific">Phormidesmis priestleyi ULC007</name>
    <dbReference type="NCBI Taxonomy" id="1920490"/>
    <lineage>
        <taxon>Bacteria</taxon>
        <taxon>Bacillati</taxon>
        <taxon>Cyanobacteriota</taxon>
        <taxon>Cyanophyceae</taxon>
        <taxon>Leptolyngbyales</taxon>
        <taxon>Leptolyngbyaceae</taxon>
        <taxon>Phormidesmis</taxon>
    </lineage>
</organism>
<dbReference type="InterPro" id="IPR048454">
    <property type="entry name" value="YetF_N"/>
</dbReference>
<dbReference type="EMBL" id="PVWG01000027">
    <property type="protein sequence ID" value="PSB17496.1"/>
    <property type="molecule type" value="Genomic_DNA"/>
</dbReference>
<feature type="transmembrane region" description="Helical" evidence="7">
    <location>
        <begin position="39"/>
        <end position="58"/>
    </location>
</feature>
<keyword evidence="11" id="KW-1185">Reference proteome</keyword>
<dbReference type="PANTHER" id="PTHR34582:SF6">
    <property type="entry name" value="UPF0702 TRANSMEMBRANE PROTEIN YCAP"/>
    <property type="match status" value="1"/>
</dbReference>
<evidence type="ECO:0000256" key="4">
    <source>
        <dbReference type="ARBA" id="ARBA00022692"/>
    </source>
</evidence>
<dbReference type="PANTHER" id="PTHR34582">
    <property type="entry name" value="UPF0702 TRANSMEMBRANE PROTEIN YCAP"/>
    <property type="match status" value="1"/>
</dbReference>
<feature type="transmembrane region" description="Helical" evidence="7">
    <location>
        <begin position="6"/>
        <end position="27"/>
    </location>
</feature>
<feature type="transmembrane region" description="Helical" evidence="7">
    <location>
        <begin position="64"/>
        <end position="86"/>
    </location>
</feature>
<keyword evidence="3" id="KW-1003">Cell membrane</keyword>
<comment type="caution">
    <text evidence="10">The sequence shown here is derived from an EMBL/GenBank/DDBJ whole genome shotgun (WGS) entry which is preliminary data.</text>
</comment>
<keyword evidence="6 7" id="KW-0472">Membrane</keyword>
<dbReference type="Pfam" id="PF20730">
    <property type="entry name" value="YetF_N"/>
    <property type="match status" value="1"/>
</dbReference>
<dbReference type="Proteomes" id="UP000238634">
    <property type="component" value="Unassembled WGS sequence"/>
</dbReference>
<dbReference type="InterPro" id="IPR007353">
    <property type="entry name" value="DUF421"/>
</dbReference>
<keyword evidence="4 7" id="KW-0812">Transmembrane</keyword>
<evidence type="ECO:0000259" key="9">
    <source>
        <dbReference type="Pfam" id="PF20730"/>
    </source>
</evidence>
<gene>
    <name evidence="10" type="ORF">C7B65_18275</name>
</gene>
<feature type="domain" description="YetF-like N-terminal transmembrane" evidence="9">
    <location>
        <begin position="17"/>
        <end position="83"/>
    </location>
</feature>
<dbReference type="AlphaFoldDB" id="A0A2T1DAJ7"/>
<dbReference type="GO" id="GO:0005886">
    <property type="term" value="C:plasma membrane"/>
    <property type="evidence" value="ECO:0007669"/>
    <property type="project" value="UniProtKB-SubCell"/>
</dbReference>
<proteinExistence type="inferred from homology"/>
<evidence type="ECO:0000256" key="6">
    <source>
        <dbReference type="ARBA" id="ARBA00023136"/>
    </source>
</evidence>
<dbReference type="RefSeq" id="WP_073074122.1">
    <property type="nucleotide sequence ID" value="NZ_MPPI01000030.1"/>
</dbReference>
<evidence type="ECO:0000256" key="3">
    <source>
        <dbReference type="ARBA" id="ARBA00022475"/>
    </source>
</evidence>
<dbReference type="STRING" id="1920490.GCA_001895925_01398"/>
<feature type="domain" description="YetF C-terminal" evidence="8">
    <location>
        <begin position="88"/>
        <end position="156"/>
    </location>
</feature>
<dbReference type="Pfam" id="PF04239">
    <property type="entry name" value="DUF421"/>
    <property type="match status" value="1"/>
</dbReference>
<keyword evidence="5 7" id="KW-1133">Transmembrane helix</keyword>
<evidence type="ECO:0000256" key="2">
    <source>
        <dbReference type="ARBA" id="ARBA00006448"/>
    </source>
</evidence>
<accession>A0A2T1DAJ7</accession>
<comment type="similarity">
    <text evidence="2">Belongs to the UPF0702 family.</text>
</comment>
<comment type="subcellular location">
    <subcellularLocation>
        <location evidence="1">Cell membrane</location>
        <topology evidence="1">Multi-pass membrane protein</topology>
    </subcellularLocation>
</comment>